<dbReference type="Pfam" id="PF15607">
    <property type="entry name" value="Ntox44"/>
    <property type="match status" value="1"/>
</dbReference>
<dbReference type="InterPro" id="IPR028946">
    <property type="entry name" value="Ntox44"/>
</dbReference>
<evidence type="ECO:0000313" key="3">
    <source>
        <dbReference type="Proteomes" id="UP000178873"/>
    </source>
</evidence>
<sequence length="262" mass="29388">MYDPISQLSYLNARFLDPVRGQFLSQDAVFLSIGSKQLPQISDKPLTYYLSDPQQLNSYSYGRDNPIIYSDPNGLDIYWRSDGTLARNTRSGFNQYFESQDVSMLNRNASLMENNRWNLSLFNNQVTDNGSWDYKTQGREYYFFDGKLVKADEFGNLNFGYTGTAGGIGSSVLVDAGGYVEVRNQTAMFENIGNNFEKPEDVRSINQGVQTYYKNNGNNSSANISQASNVVYQLGLQAIARALTAISYILGEISQSISNKIN</sequence>
<proteinExistence type="predicted"/>
<dbReference type="Gene3D" id="2.180.10.10">
    <property type="entry name" value="RHS repeat-associated core"/>
    <property type="match status" value="1"/>
</dbReference>
<dbReference type="Proteomes" id="UP000178873">
    <property type="component" value="Unassembled WGS sequence"/>
</dbReference>
<accession>A0A1G2M158</accession>
<organism evidence="2 3">
    <name type="scientific">Candidatus Taylorbacteria bacterium RIFCSPHIGHO2_01_FULL_46_22b</name>
    <dbReference type="NCBI Taxonomy" id="1802301"/>
    <lineage>
        <taxon>Bacteria</taxon>
        <taxon>Candidatus Tayloriibacteriota</taxon>
    </lineage>
</organism>
<protein>
    <recommendedName>
        <fullName evidence="1">Bacterial toxin 44 domain-containing protein</fullName>
    </recommendedName>
</protein>
<dbReference type="EMBL" id="MHRF01000013">
    <property type="protein sequence ID" value="OHA17615.1"/>
    <property type="molecule type" value="Genomic_DNA"/>
</dbReference>
<reference evidence="2 3" key="1">
    <citation type="journal article" date="2016" name="Nat. Commun.">
        <title>Thousands of microbial genomes shed light on interconnected biogeochemical processes in an aquifer system.</title>
        <authorList>
            <person name="Anantharaman K."/>
            <person name="Brown C.T."/>
            <person name="Hug L.A."/>
            <person name="Sharon I."/>
            <person name="Castelle C.J."/>
            <person name="Probst A.J."/>
            <person name="Thomas B.C."/>
            <person name="Singh A."/>
            <person name="Wilkins M.J."/>
            <person name="Karaoz U."/>
            <person name="Brodie E.L."/>
            <person name="Williams K.H."/>
            <person name="Hubbard S.S."/>
            <person name="Banfield J.F."/>
        </authorList>
    </citation>
    <scope>NUCLEOTIDE SEQUENCE [LARGE SCALE GENOMIC DNA]</scope>
</reference>
<name>A0A1G2M158_9BACT</name>
<feature type="domain" description="Bacterial toxin 44" evidence="1">
    <location>
        <begin position="123"/>
        <end position="212"/>
    </location>
</feature>
<comment type="caution">
    <text evidence="2">The sequence shown here is derived from an EMBL/GenBank/DDBJ whole genome shotgun (WGS) entry which is preliminary data.</text>
</comment>
<evidence type="ECO:0000259" key="1">
    <source>
        <dbReference type="Pfam" id="PF15607"/>
    </source>
</evidence>
<gene>
    <name evidence="2" type="ORF">A2664_03270</name>
</gene>
<evidence type="ECO:0000313" key="2">
    <source>
        <dbReference type="EMBL" id="OHA17615.1"/>
    </source>
</evidence>
<dbReference type="AlphaFoldDB" id="A0A1G2M158"/>
<dbReference type="STRING" id="1802301.A2664_03270"/>